<dbReference type="GO" id="GO:0005634">
    <property type="term" value="C:nucleus"/>
    <property type="evidence" value="ECO:0007669"/>
    <property type="project" value="TreeGrafter"/>
</dbReference>
<evidence type="ECO:0000259" key="5">
    <source>
        <dbReference type="PROSITE" id="PS50305"/>
    </source>
</evidence>
<dbReference type="PANTHER" id="PTHR11085:SF10">
    <property type="entry name" value="NAD-DEPENDENT PROTEIN DEACYLASE SIRTUIN-5, MITOCHONDRIAL-RELATED"/>
    <property type="match status" value="1"/>
</dbReference>
<keyword evidence="7" id="KW-1185">Reference proteome</keyword>
<evidence type="ECO:0000256" key="1">
    <source>
        <dbReference type="ARBA" id="ARBA00006924"/>
    </source>
</evidence>
<accession>A0A1Q5U9Z8</accession>
<feature type="binding site" evidence="4">
    <location>
        <position position="122"/>
    </location>
    <ligand>
        <name>Zn(2+)</name>
        <dbReference type="ChEBI" id="CHEBI:29105"/>
    </ligand>
</feature>
<comment type="similarity">
    <text evidence="1">Belongs to the sirtuin family. Class I subfamily.</text>
</comment>
<dbReference type="Pfam" id="PF02146">
    <property type="entry name" value="SIR2"/>
    <property type="match status" value="1"/>
</dbReference>
<name>A0A1Q5U9Z8_9EURO</name>
<dbReference type="PANTHER" id="PTHR11085">
    <property type="entry name" value="NAD-DEPENDENT PROTEIN DEACYLASE SIRTUIN-5, MITOCHONDRIAL-RELATED"/>
    <property type="match status" value="1"/>
</dbReference>
<feature type="binding site" evidence="4">
    <location>
        <position position="92"/>
    </location>
    <ligand>
        <name>Zn(2+)</name>
        <dbReference type="ChEBI" id="CHEBI:29105"/>
    </ligand>
</feature>
<dbReference type="InterPro" id="IPR050134">
    <property type="entry name" value="NAD-dep_sirtuin_deacylases"/>
</dbReference>
<sequence length="352" mass="39571">MAETAPKVAAEERRESLAAVDREADALAKQIKKASTLSFSLVQASLHPLAKRYPARACFPPLIRSKPLALTLPKERIAELHGNSNREACKDCNKEYMRDFRAVSTYKNGIHDHRTGRKCARCGGTLVDSIINFGENLPKRDLDLAYQHAELADLCLVLGSSVTITPACITPACTIPTIVGERKGAKLAVCNLQKTPVDGITDYRIFTETDILMAKLMEKLDLPIPPFILRRRLIVKVETQEEDRRKVEVTGVDSDVTPVTFLQSVRLEGSRRIARAEPYIIHVRDAVKTGAEMKFDLEFMGHYNEPNLELVHSYNGNEEVLYLLEYNPETGEWTIERQETPERVVECIVLDP</sequence>
<dbReference type="SUPFAM" id="SSF52467">
    <property type="entry name" value="DHS-like NAD/FAD-binding domain"/>
    <property type="match status" value="1"/>
</dbReference>
<dbReference type="Proteomes" id="UP000186955">
    <property type="component" value="Unassembled WGS sequence"/>
</dbReference>
<feature type="active site" description="Proton acceptor" evidence="4">
    <location>
        <position position="81"/>
    </location>
</feature>
<dbReference type="STRING" id="1316194.A0A1Q5U9Z8"/>
<evidence type="ECO:0000256" key="3">
    <source>
        <dbReference type="ARBA" id="ARBA00023027"/>
    </source>
</evidence>
<feature type="binding site" evidence="4">
    <location>
        <position position="119"/>
    </location>
    <ligand>
        <name>Zn(2+)</name>
        <dbReference type="ChEBI" id="CHEBI:29105"/>
    </ligand>
</feature>
<dbReference type="PROSITE" id="PS50305">
    <property type="entry name" value="SIRTUIN"/>
    <property type="match status" value="1"/>
</dbReference>
<dbReference type="Gene3D" id="3.40.50.1220">
    <property type="entry name" value="TPP-binding domain"/>
    <property type="match status" value="1"/>
</dbReference>
<comment type="caution">
    <text evidence="6">The sequence shown here is derived from an EMBL/GenBank/DDBJ whole genome shotgun (WGS) entry which is preliminary data.</text>
</comment>
<dbReference type="InterPro" id="IPR029035">
    <property type="entry name" value="DHS-like_NAD/FAD-binding_dom"/>
</dbReference>
<feature type="binding site" evidence="4">
    <location>
        <position position="89"/>
    </location>
    <ligand>
        <name>Zn(2+)</name>
        <dbReference type="ChEBI" id="CHEBI:29105"/>
    </ligand>
</feature>
<evidence type="ECO:0000313" key="6">
    <source>
        <dbReference type="EMBL" id="OKP09298.1"/>
    </source>
</evidence>
<proteinExistence type="inferred from homology"/>
<keyword evidence="4" id="KW-0862">Zinc</keyword>
<keyword evidence="2" id="KW-0808">Transferase</keyword>
<organism evidence="6 7">
    <name type="scientific">Penicillium subrubescens</name>
    <dbReference type="NCBI Taxonomy" id="1316194"/>
    <lineage>
        <taxon>Eukaryota</taxon>
        <taxon>Fungi</taxon>
        <taxon>Dikarya</taxon>
        <taxon>Ascomycota</taxon>
        <taxon>Pezizomycotina</taxon>
        <taxon>Eurotiomycetes</taxon>
        <taxon>Eurotiomycetidae</taxon>
        <taxon>Eurotiales</taxon>
        <taxon>Aspergillaceae</taxon>
        <taxon>Penicillium</taxon>
    </lineage>
</organism>
<gene>
    <name evidence="6" type="ORF">PENSUB_5384</name>
</gene>
<dbReference type="InterPro" id="IPR026591">
    <property type="entry name" value="Sirtuin_cat_small_dom_sf"/>
</dbReference>
<dbReference type="GO" id="GO:0046872">
    <property type="term" value="F:metal ion binding"/>
    <property type="evidence" value="ECO:0007669"/>
    <property type="project" value="UniProtKB-KW"/>
</dbReference>
<keyword evidence="3" id="KW-0520">NAD</keyword>
<dbReference type="EMBL" id="MNBE01000552">
    <property type="protein sequence ID" value="OKP09298.1"/>
    <property type="molecule type" value="Genomic_DNA"/>
</dbReference>
<dbReference type="GO" id="GO:0017136">
    <property type="term" value="F:histone deacetylase activity, NAD-dependent"/>
    <property type="evidence" value="ECO:0007669"/>
    <property type="project" value="TreeGrafter"/>
</dbReference>
<evidence type="ECO:0000256" key="2">
    <source>
        <dbReference type="ARBA" id="ARBA00022679"/>
    </source>
</evidence>
<protein>
    <submittedName>
        <fullName evidence="6">NAD-dependent protein deacetylase SRT1</fullName>
    </submittedName>
</protein>
<evidence type="ECO:0000256" key="4">
    <source>
        <dbReference type="PROSITE-ProRule" id="PRU00236"/>
    </source>
</evidence>
<evidence type="ECO:0000313" key="7">
    <source>
        <dbReference type="Proteomes" id="UP000186955"/>
    </source>
</evidence>
<dbReference type="AlphaFoldDB" id="A0A1Q5U9Z8"/>
<keyword evidence="4" id="KW-0479">Metal-binding</keyword>
<dbReference type="GO" id="GO:0070403">
    <property type="term" value="F:NAD+ binding"/>
    <property type="evidence" value="ECO:0007669"/>
    <property type="project" value="InterPro"/>
</dbReference>
<dbReference type="InterPro" id="IPR026590">
    <property type="entry name" value="Ssirtuin_cat_dom"/>
</dbReference>
<feature type="domain" description="Deacetylase sirtuin-type" evidence="5">
    <location>
        <begin position="1"/>
        <end position="223"/>
    </location>
</feature>
<dbReference type="Gene3D" id="3.30.1600.10">
    <property type="entry name" value="SIR2/SIRT2 'Small Domain"/>
    <property type="match status" value="1"/>
</dbReference>
<dbReference type="InterPro" id="IPR003000">
    <property type="entry name" value="Sirtuin"/>
</dbReference>
<reference evidence="6 7" key="1">
    <citation type="submission" date="2016-10" db="EMBL/GenBank/DDBJ databases">
        <title>Genome sequence of the ascomycete fungus Penicillium subrubescens.</title>
        <authorList>
            <person name="De Vries R.P."/>
            <person name="Peng M."/>
            <person name="Dilokpimol A."/>
            <person name="Hilden K."/>
            <person name="Makela M.R."/>
            <person name="Grigoriev I."/>
            <person name="Riley R."/>
            <person name="Granchi Z."/>
        </authorList>
    </citation>
    <scope>NUCLEOTIDE SEQUENCE [LARGE SCALE GENOMIC DNA]</scope>
    <source>
        <strain evidence="6 7">CBS 132785</strain>
    </source>
</reference>